<name>A0ABP4ISY4_9PSEU</name>
<organism evidence="5 6">
    <name type="scientific">Pseudonocardia kongjuensis</name>
    <dbReference type="NCBI Taxonomy" id="102227"/>
    <lineage>
        <taxon>Bacteria</taxon>
        <taxon>Bacillati</taxon>
        <taxon>Actinomycetota</taxon>
        <taxon>Actinomycetes</taxon>
        <taxon>Pseudonocardiales</taxon>
        <taxon>Pseudonocardiaceae</taxon>
        <taxon>Pseudonocardia</taxon>
    </lineage>
</organism>
<keyword evidence="2" id="KW-0547">Nucleotide-binding</keyword>
<dbReference type="SUPFAM" id="SSF52402">
    <property type="entry name" value="Adenine nucleotide alpha hydrolases-like"/>
    <property type="match status" value="2"/>
</dbReference>
<dbReference type="PRINTS" id="PR01438">
    <property type="entry name" value="UNVRSLSTRESS"/>
</dbReference>
<evidence type="ECO:0000259" key="4">
    <source>
        <dbReference type="Pfam" id="PF00582"/>
    </source>
</evidence>
<dbReference type="Pfam" id="PF00582">
    <property type="entry name" value="Usp"/>
    <property type="match status" value="2"/>
</dbReference>
<dbReference type="PANTHER" id="PTHR46268">
    <property type="entry name" value="STRESS RESPONSE PROTEIN NHAX"/>
    <property type="match status" value="1"/>
</dbReference>
<sequence length="290" mass="29547">MAAQQTGPVVVGVDGSESALDAVRWAAAEAASRNVPLRLVAVFTPLPAAPRHDMGLTAAYMDQVVTSLRGTLEVAAEVAAGAAPGVEIGTELRTGYPGQVLTDESRSAVLTVVGSRGLGGFTGLLVGSVAVTLAAHGESPVLVVRGDRAPDSGLPVLLGVDGSPAGEAAVGIAFEEASRRAVRLRALHAWSDVVVDPAVAVLVDHQAWETEERALLAERLAGWSGKYPDVEVDRVVVQDRPAHALVQGSADAGLVVVGSRGRGGLAGLVLGSVGQAVLRHAQCPVLVVRG</sequence>
<dbReference type="InterPro" id="IPR006015">
    <property type="entry name" value="Universal_stress_UspA"/>
</dbReference>
<dbReference type="Proteomes" id="UP001501414">
    <property type="component" value="Unassembled WGS sequence"/>
</dbReference>
<evidence type="ECO:0000256" key="1">
    <source>
        <dbReference type="ARBA" id="ARBA00008791"/>
    </source>
</evidence>
<reference evidence="6" key="1">
    <citation type="journal article" date="2019" name="Int. J. Syst. Evol. Microbiol.">
        <title>The Global Catalogue of Microorganisms (GCM) 10K type strain sequencing project: providing services to taxonomists for standard genome sequencing and annotation.</title>
        <authorList>
            <consortium name="The Broad Institute Genomics Platform"/>
            <consortium name="The Broad Institute Genome Sequencing Center for Infectious Disease"/>
            <person name="Wu L."/>
            <person name="Ma J."/>
        </authorList>
    </citation>
    <scope>NUCLEOTIDE SEQUENCE [LARGE SCALE GENOMIC DNA]</scope>
    <source>
        <strain evidence="6">JCM 11896</strain>
    </source>
</reference>
<dbReference type="Gene3D" id="3.40.50.620">
    <property type="entry name" value="HUPs"/>
    <property type="match status" value="2"/>
</dbReference>
<evidence type="ECO:0000256" key="3">
    <source>
        <dbReference type="ARBA" id="ARBA00022840"/>
    </source>
</evidence>
<feature type="domain" description="UspA" evidence="4">
    <location>
        <begin position="156"/>
        <end position="289"/>
    </location>
</feature>
<dbReference type="InterPro" id="IPR014729">
    <property type="entry name" value="Rossmann-like_a/b/a_fold"/>
</dbReference>
<accession>A0ABP4ISY4</accession>
<dbReference type="EMBL" id="BAAAJK010000030">
    <property type="protein sequence ID" value="GAA1395402.1"/>
    <property type="molecule type" value="Genomic_DNA"/>
</dbReference>
<protein>
    <submittedName>
        <fullName evidence="5">Universal stress protein</fullName>
    </submittedName>
</protein>
<gene>
    <name evidence="5" type="ORF">GCM10009613_45000</name>
</gene>
<keyword evidence="6" id="KW-1185">Reference proteome</keyword>
<comment type="caution">
    <text evidence="5">The sequence shown here is derived from an EMBL/GenBank/DDBJ whole genome shotgun (WGS) entry which is preliminary data.</text>
</comment>
<dbReference type="PANTHER" id="PTHR46268:SF27">
    <property type="entry name" value="UNIVERSAL STRESS PROTEIN RV2623"/>
    <property type="match status" value="1"/>
</dbReference>
<feature type="domain" description="UspA" evidence="4">
    <location>
        <begin position="8"/>
        <end position="145"/>
    </location>
</feature>
<evidence type="ECO:0000256" key="2">
    <source>
        <dbReference type="ARBA" id="ARBA00022741"/>
    </source>
</evidence>
<keyword evidence="3" id="KW-0067">ATP-binding</keyword>
<evidence type="ECO:0000313" key="5">
    <source>
        <dbReference type="EMBL" id="GAA1395402.1"/>
    </source>
</evidence>
<proteinExistence type="inferred from homology"/>
<comment type="similarity">
    <text evidence="1">Belongs to the universal stress protein A family.</text>
</comment>
<dbReference type="InterPro" id="IPR006016">
    <property type="entry name" value="UspA"/>
</dbReference>
<evidence type="ECO:0000313" key="6">
    <source>
        <dbReference type="Proteomes" id="UP001501414"/>
    </source>
</evidence>
<dbReference type="RefSeq" id="WP_344025712.1">
    <property type="nucleotide sequence ID" value="NZ_BAAAJK010000030.1"/>
</dbReference>